<name>A0A6J5M7S8_9CAUD</name>
<dbReference type="EMBL" id="LR796647">
    <property type="protein sequence ID" value="CAB4156882.1"/>
    <property type="molecule type" value="Genomic_DNA"/>
</dbReference>
<protein>
    <submittedName>
        <fullName evidence="1">Uncharacterized protein</fullName>
    </submittedName>
</protein>
<accession>A0A6J5M7S8</accession>
<evidence type="ECO:0000313" key="2">
    <source>
        <dbReference type="EMBL" id="CAB4156882.1"/>
    </source>
</evidence>
<evidence type="ECO:0000313" key="1">
    <source>
        <dbReference type="EMBL" id="CAB4139849.1"/>
    </source>
</evidence>
<proteinExistence type="predicted"/>
<gene>
    <name evidence="1" type="ORF">UFOVP355_18</name>
    <name evidence="2" type="ORF">UFOVP677_18</name>
</gene>
<organism evidence="1">
    <name type="scientific">uncultured Caudovirales phage</name>
    <dbReference type="NCBI Taxonomy" id="2100421"/>
    <lineage>
        <taxon>Viruses</taxon>
        <taxon>Duplodnaviria</taxon>
        <taxon>Heunggongvirae</taxon>
        <taxon>Uroviricota</taxon>
        <taxon>Caudoviricetes</taxon>
        <taxon>Peduoviridae</taxon>
        <taxon>Maltschvirus</taxon>
        <taxon>Maltschvirus maltsch</taxon>
    </lineage>
</organism>
<dbReference type="EMBL" id="LR796366">
    <property type="protein sequence ID" value="CAB4139849.1"/>
    <property type="molecule type" value="Genomic_DNA"/>
</dbReference>
<reference evidence="1" key="1">
    <citation type="submission" date="2020-04" db="EMBL/GenBank/DDBJ databases">
        <authorList>
            <person name="Chiriac C."/>
            <person name="Salcher M."/>
            <person name="Ghai R."/>
            <person name="Kavagutti S V."/>
        </authorList>
    </citation>
    <scope>NUCLEOTIDE SEQUENCE</scope>
</reference>
<sequence length="50" mass="5590">MSNAVMERKLSPKGTYECPSCARRTEVFVKVVEVACGCKPQRVTMRKVGK</sequence>